<proteinExistence type="predicted"/>
<feature type="non-terminal residue" evidence="1">
    <location>
        <position position="174"/>
    </location>
</feature>
<gene>
    <name evidence="1" type="ORF">PECAL_1P15760</name>
</gene>
<organism evidence="1 2">
    <name type="scientific">Pelagomonas calceolata</name>
    <dbReference type="NCBI Taxonomy" id="35677"/>
    <lineage>
        <taxon>Eukaryota</taxon>
        <taxon>Sar</taxon>
        <taxon>Stramenopiles</taxon>
        <taxon>Ochrophyta</taxon>
        <taxon>Pelagophyceae</taxon>
        <taxon>Pelagomonadales</taxon>
        <taxon>Pelagomonadaceae</taxon>
        <taxon>Pelagomonas</taxon>
    </lineage>
</organism>
<reference evidence="1" key="1">
    <citation type="submission" date="2021-11" db="EMBL/GenBank/DDBJ databases">
        <authorList>
            <consortium name="Genoscope - CEA"/>
            <person name="William W."/>
        </authorList>
    </citation>
    <scope>NUCLEOTIDE SEQUENCE</scope>
</reference>
<dbReference type="Proteomes" id="UP000789595">
    <property type="component" value="Unassembled WGS sequence"/>
</dbReference>
<comment type="caution">
    <text evidence="1">The sequence shown here is derived from an EMBL/GenBank/DDBJ whole genome shotgun (WGS) entry which is preliminary data.</text>
</comment>
<sequence>IYLFILLLVQDLDEVRHGDPRRVVRRDRDVLLAEGDLRERGERDRQRRALEGGPEPRAAGRVGLVLLPPLAQQGRVLGRPVVRRDLVAGGEGRTVELLLGVGAAGRRRRFLREGAERRGYARDDRARKGAPHHFLLCAAAGIMAAPVECTGSLRPAGALRRCTIKPAPLLGLRA</sequence>
<protein>
    <submittedName>
        <fullName evidence="1">Uncharacterized protein</fullName>
    </submittedName>
</protein>
<keyword evidence="2" id="KW-1185">Reference proteome</keyword>
<name>A0A8J2WX85_9STRA</name>
<dbReference type="EMBL" id="CAKKNE010000001">
    <property type="protein sequence ID" value="CAH0365156.1"/>
    <property type="molecule type" value="Genomic_DNA"/>
</dbReference>
<evidence type="ECO:0000313" key="2">
    <source>
        <dbReference type="Proteomes" id="UP000789595"/>
    </source>
</evidence>
<evidence type="ECO:0000313" key="1">
    <source>
        <dbReference type="EMBL" id="CAH0365156.1"/>
    </source>
</evidence>
<accession>A0A8J2WX85</accession>
<dbReference type="AlphaFoldDB" id="A0A8J2WX85"/>